<reference evidence="1" key="1">
    <citation type="submission" date="2014-11" db="EMBL/GenBank/DDBJ databases">
        <authorList>
            <person name="Amaro Gonzalez C."/>
        </authorList>
    </citation>
    <scope>NUCLEOTIDE SEQUENCE</scope>
</reference>
<reference evidence="1" key="2">
    <citation type="journal article" date="2015" name="Fish Shellfish Immunol.">
        <title>Early steps in the European eel (Anguilla anguilla)-Vibrio vulnificus interaction in the gills: Role of the RtxA13 toxin.</title>
        <authorList>
            <person name="Callol A."/>
            <person name="Pajuelo D."/>
            <person name="Ebbesson L."/>
            <person name="Teles M."/>
            <person name="MacKenzie S."/>
            <person name="Amaro C."/>
        </authorList>
    </citation>
    <scope>NUCLEOTIDE SEQUENCE</scope>
</reference>
<sequence>MWLCHFPHTLVRTGRNIEKCSALVIEAHAGEASLFRLSLTSSIFLFLKYT</sequence>
<proteinExistence type="predicted"/>
<dbReference type="EMBL" id="GBXM01072097">
    <property type="protein sequence ID" value="JAH36480.1"/>
    <property type="molecule type" value="Transcribed_RNA"/>
</dbReference>
<dbReference type="EMBL" id="GBXM01069088">
    <property type="protein sequence ID" value="JAH39489.1"/>
    <property type="molecule type" value="Transcribed_RNA"/>
</dbReference>
<organism evidence="1">
    <name type="scientific">Anguilla anguilla</name>
    <name type="common">European freshwater eel</name>
    <name type="synonym">Muraena anguilla</name>
    <dbReference type="NCBI Taxonomy" id="7936"/>
    <lineage>
        <taxon>Eukaryota</taxon>
        <taxon>Metazoa</taxon>
        <taxon>Chordata</taxon>
        <taxon>Craniata</taxon>
        <taxon>Vertebrata</taxon>
        <taxon>Euteleostomi</taxon>
        <taxon>Actinopterygii</taxon>
        <taxon>Neopterygii</taxon>
        <taxon>Teleostei</taxon>
        <taxon>Anguilliformes</taxon>
        <taxon>Anguillidae</taxon>
        <taxon>Anguilla</taxon>
    </lineage>
</organism>
<name>A0A0E9S742_ANGAN</name>
<evidence type="ECO:0000313" key="1">
    <source>
        <dbReference type="EMBL" id="JAH36480.1"/>
    </source>
</evidence>
<accession>A0A0E9S742</accession>
<dbReference type="AlphaFoldDB" id="A0A0E9S742"/>
<protein>
    <submittedName>
        <fullName evidence="1">Uncharacterized protein</fullName>
    </submittedName>
</protein>